<reference evidence="1" key="1">
    <citation type="journal article" date="2014" name="Front. Microbiol.">
        <title>High frequency of phylogenetically diverse reductive dehalogenase-homologous genes in deep subseafloor sedimentary metagenomes.</title>
        <authorList>
            <person name="Kawai M."/>
            <person name="Futagami T."/>
            <person name="Toyoda A."/>
            <person name="Takaki Y."/>
            <person name="Nishi S."/>
            <person name="Hori S."/>
            <person name="Arai W."/>
            <person name="Tsubouchi T."/>
            <person name="Morono Y."/>
            <person name="Uchiyama I."/>
            <person name="Ito T."/>
            <person name="Fujiyama A."/>
            <person name="Inagaki F."/>
            <person name="Takami H."/>
        </authorList>
    </citation>
    <scope>NUCLEOTIDE SEQUENCE</scope>
    <source>
        <strain evidence="1">Expedition CK06-06</strain>
    </source>
</reference>
<evidence type="ECO:0008006" key="2">
    <source>
        <dbReference type="Google" id="ProtNLM"/>
    </source>
</evidence>
<protein>
    <recommendedName>
        <fullName evidence="2">YkgJ family cysteine cluster protein</fullName>
    </recommendedName>
</protein>
<dbReference type="EMBL" id="BARU01035583">
    <property type="protein sequence ID" value="GAH82187.1"/>
    <property type="molecule type" value="Genomic_DNA"/>
</dbReference>
<evidence type="ECO:0000313" key="1">
    <source>
        <dbReference type="EMBL" id="GAH82187.1"/>
    </source>
</evidence>
<accession>X1IKF4</accession>
<dbReference type="Pfam" id="PF03692">
    <property type="entry name" value="CxxCxxCC"/>
    <property type="match status" value="1"/>
</dbReference>
<dbReference type="PANTHER" id="PTHR35866:SF1">
    <property type="entry name" value="YKGJ FAMILY CYSTEINE CLUSTER PROTEIN"/>
    <property type="match status" value="1"/>
</dbReference>
<gene>
    <name evidence="1" type="ORF">S03H2_55674</name>
</gene>
<proteinExistence type="predicted"/>
<sequence length="129" mass="15245">MATKEYNCKEKCGICCIVNTTIYLSIDEVESNKYEMQRFYHKQDIKGWGNKTLKKVKKFIPELNKSVYCCFYFEPKTKSCLIYDDRPYVCRQFNCRKTVKARLSKIWVDVLDGKKTILLSGIKRITKEA</sequence>
<organism evidence="1">
    <name type="scientific">marine sediment metagenome</name>
    <dbReference type="NCBI Taxonomy" id="412755"/>
    <lineage>
        <taxon>unclassified sequences</taxon>
        <taxon>metagenomes</taxon>
        <taxon>ecological metagenomes</taxon>
    </lineage>
</organism>
<comment type="caution">
    <text evidence="1">The sequence shown here is derived from an EMBL/GenBank/DDBJ whole genome shotgun (WGS) entry which is preliminary data.</text>
</comment>
<dbReference type="InterPro" id="IPR005358">
    <property type="entry name" value="Puta_zinc/iron-chelating_dom"/>
</dbReference>
<dbReference type="AlphaFoldDB" id="X1IKF4"/>
<name>X1IKF4_9ZZZZ</name>
<dbReference type="PANTHER" id="PTHR35866">
    <property type="entry name" value="PUTATIVE-RELATED"/>
    <property type="match status" value="1"/>
</dbReference>